<accession>A0AAW5N933</accession>
<dbReference type="Gene3D" id="3.10.50.40">
    <property type="match status" value="1"/>
</dbReference>
<dbReference type="PROSITE" id="PS51257">
    <property type="entry name" value="PROKAR_LIPOPROTEIN"/>
    <property type="match status" value="1"/>
</dbReference>
<dbReference type="GeneID" id="82442185"/>
<dbReference type="EMBL" id="JANRHJ010000013">
    <property type="protein sequence ID" value="MCR8874688.1"/>
    <property type="molecule type" value="Genomic_DNA"/>
</dbReference>
<dbReference type="InterPro" id="IPR046357">
    <property type="entry name" value="PPIase_dom_sf"/>
</dbReference>
<protein>
    <submittedName>
        <fullName evidence="1">DUF4827 domain-containing protein</fullName>
    </submittedName>
</protein>
<dbReference type="Pfam" id="PF16109">
    <property type="entry name" value="DUF4827"/>
    <property type="match status" value="1"/>
</dbReference>
<keyword evidence="2" id="KW-1185">Reference proteome</keyword>
<organism evidence="1 2">
    <name type="scientific">Phocaeicola barnesiae</name>
    <dbReference type="NCBI Taxonomy" id="376804"/>
    <lineage>
        <taxon>Bacteria</taxon>
        <taxon>Pseudomonadati</taxon>
        <taxon>Bacteroidota</taxon>
        <taxon>Bacteroidia</taxon>
        <taxon>Bacteroidales</taxon>
        <taxon>Bacteroidaceae</taxon>
        <taxon>Phocaeicola</taxon>
    </lineage>
</organism>
<proteinExistence type="predicted"/>
<dbReference type="RefSeq" id="WP_022340400.1">
    <property type="nucleotide sequence ID" value="NZ_CALULB010000009.1"/>
</dbReference>
<name>A0AAW5N933_9BACT</name>
<gene>
    <name evidence="1" type="ORF">NW209_11810</name>
</gene>
<comment type="caution">
    <text evidence="1">The sequence shown here is derived from an EMBL/GenBank/DDBJ whole genome shotgun (WGS) entry which is preliminary data.</text>
</comment>
<evidence type="ECO:0000313" key="2">
    <source>
        <dbReference type="Proteomes" id="UP001204579"/>
    </source>
</evidence>
<dbReference type="Proteomes" id="UP001204579">
    <property type="component" value="Unassembled WGS sequence"/>
</dbReference>
<dbReference type="AlphaFoldDB" id="A0AAW5N933"/>
<reference evidence="1 2" key="1">
    <citation type="submission" date="2022-08" db="EMBL/GenBank/DDBJ databases">
        <authorList>
            <person name="Zeman M."/>
            <person name="Kubasova T."/>
        </authorList>
    </citation>
    <scope>NUCLEOTIDE SEQUENCE [LARGE SCALE GENOMIC DNA]</scope>
    <source>
        <strain evidence="1 2">ET62</strain>
    </source>
</reference>
<evidence type="ECO:0000313" key="1">
    <source>
        <dbReference type="EMBL" id="MCR8874688.1"/>
    </source>
</evidence>
<sequence length="218" mass="24766">MKKLHLVLMLAFVFGCFLQSCNDGKTYAELKEEEADAINAFLAKNDIEVISEEEFLRDTVTKENQYVLFDDNGVYMNIVQRGVGEKLGDGSYEIHSRFMEIALQDRTELFASGDTLLANMHWNDYPSAQTDPETFRLDVSGDSYSATFMDRSKMASYYESSAVPSGWLVPIPFLKISRTTEASKVSRVKLIVPHSQGTMMASQYVYPCFYEITYNLGR</sequence>
<dbReference type="InterPro" id="IPR032252">
    <property type="entry name" value="DUF4827"/>
</dbReference>
<dbReference type="GO" id="GO:0003755">
    <property type="term" value="F:peptidyl-prolyl cis-trans isomerase activity"/>
    <property type="evidence" value="ECO:0007669"/>
    <property type="project" value="InterPro"/>
</dbReference>